<evidence type="ECO:0000256" key="6">
    <source>
        <dbReference type="ARBA" id="ARBA00022989"/>
    </source>
</evidence>
<feature type="transmembrane region" description="Helical" evidence="13">
    <location>
        <begin position="861"/>
        <end position="880"/>
    </location>
</feature>
<evidence type="ECO:0000313" key="17">
    <source>
        <dbReference type="Ensembl" id="ENSHCOP00000016738.1"/>
    </source>
</evidence>
<comment type="catalytic activity">
    <reaction evidence="11">
        <text>3 hydrogencarbonate(out) + Na(+)(out) = 3 hydrogencarbonate(in) + Na(+)(in)</text>
        <dbReference type="Rhea" id="RHEA:72219"/>
        <dbReference type="ChEBI" id="CHEBI:17544"/>
        <dbReference type="ChEBI" id="CHEBI:29101"/>
    </reaction>
</comment>
<evidence type="ECO:0000256" key="3">
    <source>
        <dbReference type="ARBA" id="ARBA00022448"/>
    </source>
</evidence>
<reference evidence="17" key="2">
    <citation type="submission" date="2025-09" db="UniProtKB">
        <authorList>
            <consortium name="Ensembl"/>
        </authorList>
    </citation>
    <scope>IDENTIFICATION</scope>
</reference>
<feature type="domain" description="Band 3 cytoplasmic" evidence="16">
    <location>
        <begin position="83"/>
        <end position="363"/>
    </location>
</feature>
<feature type="transmembrane region" description="Helical" evidence="13">
    <location>
        <begin position="530"/>
        <end position="551"/>
    </location>
</feature>
<feature type="domain" description="Bicarbonate transporter-like transmembrane" evidence="15">
    <location>
        <begin position="418"/>
        <end position="963"/>
    </location>
</feature>
<keyword evidence="4" id="KW-1003">Cell membrane</keyword>
<accession>A0A3Q2YGY7</accession>
<comment type="subcellular location">
    <subcellularLocation>
        <location evidence="1">Basolateral cell membrane</location>
        <topology evidence="1">Multi-pass membrane protein</topology>
    </subcellularLocation>
    <subcellularLocation>
        <location evidence="13">Membrane</location>
        <topology evidence="13">Multi-pass membrane protein</topology>
    </subcellularLocation>
</comment>
<evidence type="ECO:0000259" key="16">
    <source>
        <dbReference type="Pfam" id="PF07565"/>
    </source>
</evidence>
<dbReference type="Proteomes" id="UP000264820">
    <property type="component" value="Unplaced"/>
</dbReference>
<comment type="catalytic activity">
    <reaction evidence="12">
        <text>2 hydrogencarbonate(out) + Na(+)(out) = 2 hydrogencarbonate(in) + Na(+)(in)</text>
        <dbReference type="Rhea" id="RHEA:72215"/>
        <dbReference type="ChEBI" id="CHEBI:17544"/>
        <dbReference type="ChEBI" id="CHEBI:29101"/>
    </reaction>
</comment>
<feature type="compositionally biased region" description="Basic and acidic residues" evidence="14">
    <location>
        <begin position="965"/>
        <end position="975"/>
    </location>
</feature>
<dbReference type="Ensembl" id="ENSHCOT00000024942.1">
    <property type="protein sequence ID" value="ENSHCOP00000016738.1"/>
    <property type="gene ID" value="ENSHCOG00000020573.1"/>
</dbReference>
<keyword evidence="5 13" id="KW-0812">Transmembrane</keyword>
<dbReference type="InterPro" id="IPR003024">
    <property type="entry name" value="Na/HCO3_transpt"/>
</dbReference>
<evidence type="ECO:0000256" key="9">
    <source>
        <dbReference type="ARBA" id="ARBA00023136"/>
    </source>
</evidence>
<dbReference type="GeneTree" id="ENSGT00940000157488"/>
<dbReference type="Gene3D" id="1.10.287.570">
    <property type="entry name" value="Helical hairpin bin"/>
    <property type="match status" value="1"/>
</dbReference>
<keyword evidence="7" id="KW-0915">Sodium</keyword>
<feature type="region of interest" description="Disordered" evidence="14">
    <location>
        <begin position="195"/>
        <end position="219"/>
    </location>
</feature>
<reference evidence="17" key="1">
    <citation type="submission" date="2025-08" db="UniProtKB">
        <authorList>
            <consortium name="Ensembl"/>
        </authorList>
    </citation>
    <scope>IDENTIFICATION</scope>
</reference>
<dbReference type="GO" id="GO:0005452">
    <property type="term" value="F:solute:inorganic anion antiporter activity"/>
    <property type="evidence" value="ECO:0007669"/>
    <property type="project" value="InterPro"/>
</dbReference>
<dbReference type="AlphaFoldDB" id="A0A3Q2YGY7"/>
<keyword evidence="6 13" id="KW-1133">Transmembrane helix</keyword>
<evidence type="ECO:0000259" key="15">
    <source>
        <dbReference type="Pfam" id="PF00955"/>
    </source>
</evidence>
<dbReference type="PANTHER" id="PTHR11453">
    <property type="entry name" value="ANION EXCHANGE PROTEIN"/>
    <property type="match status" value="1"/>
</dbReference>
<evidence type="ECO:0000256" key="11">
    <source>
        <dbReference type="ARBA" id="ARBA00035820"/>
    </source>
</evidence>
<dbReference type="InterPro" id="IPR016152">
    <property type="entry name" value="PTrfase/Anion_transptr"/>
</dbReference>
<feature type="transmembrane region" description="Helical" evidence="13">
    <location>
        <begin position="480"/>
        <end position="510"/>
    </location>
</feature>
<keyword evidence="18" id="KW-1185">Reference proteome</keyword>
<dbReference type="PRINTS" id="PR01231">
    <property type="entry name" value="HCO3TRNSPORT"/>
</dbReference>
<evidence type="ECO:0000256" key="2">
    <source>
        <dbReference type="ARBA" id="ARBA00010993"/>
    </source>
</evidence>
<dbReference type="SUPFAM" id="SSF55804">
    <property type="entry name" value="Phoshotransferase/anion transport protein"/>
    <property type="match status" value="1"/>
</dbReference>
<dbReference type="Pfam" id="PF00955">
    <property type="entry name" value="HCO3_cotransp"/>
    <property type="match status" value="1"/>
</dbReference>
<evidence type="ECO:0000256" key="4">
    <source>
        <dbReference type="ARBA" id="ARBA00022475"/>
    </source>
</evidence>
<dbReference type="STRING" id="109280.ENSHCOP00000016738"/>
<sequence>MACADVEALYVDVPPSHRRKRRRHRSSDQQHDGDRAARRSHYEHRAYHEHRQHAHPALYQDMSPAAERLRHILGEDDGGPTPTIFTEMDTLQQEGGELEWKESARWVKFEEKVEEGGERWSKPHVSTLTLHSLFELRTCLQTGSILLDLEAFSLPQIVDEMVERQIADGLISEDVKDKIVFVLLRKHRHQTKKPIHRSLADIGKSSSSSAAASKRAQRMPCSHTYTLPTYSRSMNDISETPSSDQMKNKFMKKIPRDAEASNVLIGEVDFLDKPFVSFVRLAQATTLGGLTEVPVPTRFLFILLGPHGKTKSYNEIGRAIATLMVDDLFSDVAYKARDREDLIAGVDEFLDEVIVLPPGEWDPKIRIEPPKKVPSAEMRQGFRLAQMNGSAGGPVGGEDEQLPVQHEIGEELKFTGRLGGGLWLDVKRKIPWYCSDIYDGFHIQTISAVLFIYLGCITNAITFGGLLGDATDNYQGVMESFLGTALAGTVFCLFGGQPLIILSSTGPILIFEKLLYEFCNNGVDYMELRLWIGIHSCLQCFVLVLSDASYIIQYMTRFTEEGFSSLISFIFISDAIKKMVGAFKYYPINRAFKPDYVTSYKCDCVPPDQGESFLQFNVSDLDWTQLSKKECIKYGGTLVGKACKYVPDLALMSFILFFGTYSMTVTLKKFKFSRYFPTKLRKLISDFAIFMSIMSFVALDMLMGLDTPKLIVPTELKPTRADRGWLVMPFGKNPWWWYVASFVPALLVTILIFMDQQISAVIVNRKENKLKKGCGYHLDLFWVGILMAVCSFMGLPWYVAATVISIAHIDSLKMESESSAPGEQPQFLGVREQRLTGTLVFVLTGLSVFLAPVLQYIPMPVLYGVFLYMGVASLSGIQFWERIKLYLMPPKHQPDFAFLRHVPLRRVHLFTLVQITCLAVLWVLKSTFLAIIFPVMILGLMVVRKLLDMMFSQHDLAWLDDILPDKDKKKNEDDKKKKKKKMTTADTESDEEASENILHR</sequence>
<evidence type="ECO:0000256" key="5">
    <source>
        <dbReference type="ARBA" id="ARBA00022692"/>
    </source>
</evidence>
<comment type="similarity">
    <text evidence="2 13">Belongs to the anion exchanger (TC 2.A.31) family.</text>
</comment>
<evidence type="ECO:0000256" key="12">
    <source>
        <dbReference type="ARBA" id="ARBA00036309"/>
    </source>
</evidence>
<dbReference type="GO" id="GO:0051453">
    <property type="term" value="P:regulation of intracellular pH"/>
    <property type="evidence" value="ECO:0007669"/>
    <property type="project" value="TreeGrafter"/>
</dbReference>
<protein>
    <recommendedName>
        <fullName evidence="13">Anion exchange protein</fullName>
    </recommendedName>
</protein>
<dbReference type="Pfam" id="PF07565">
    <property type="entry name" value="Band_3_cyto"/>
    <property type="match status" value="1"/>
</dbReference>
<keyword evidence="9 13" id="KW-0472">Membrane</keyword>
<dbReference type="InterPro" id="IPR011531">
    <property type="entry name" value="HCO3_transpt-like_TM_dom"/>
</dbReference>
<dbReference type="GO" id="GO:0008510">
    <property type="term" value="F:sodium:bicarbonate symporter activity"/>
    <property type="evidence" value="ECO:0007669"/>
    <property type="project" value="TreeGrafter"/>
</dbReference>
<dbReference type="InterPro" id="IPR003020">
    <property type="entry name" value="HCO3_transpt_euk"/>
</dbReference>
<dbReference type="InterPro" id="IPR013769">
    <property type="entry name" value="Band3_cytoplasmic_dom"/>
</dbReference>
<evidence type="ECO:0000256" key="13">
    <source>
        <dbReference type="RuleBase" id="RU362035"/>
    </source>
</evidence>
<feature type="transmembrane region" description="Helical" evidence="13">
    <location>
        <begin position="446"/>
        <end position="468"/>
    </location>
</feature>
<evidence type="ECO:0000313" key="18">
    <source>
        <dbReference type="Proteomes" id="UP000264820"/>
    </source>
</evidence>
<dbReference type="FunFam" id="1.10.287.570:FF:000001">
    <property type="entry name" value="Anion exchange protein"/>
    <property type="match status" value="1"/>
</dbReference>
<name>A0A3Q2YGY7_HIPCM</name>
<keyword evidence="8 13" id="KW-0406">Ion transport</keyword>
<dbReference type="OMA" id="AIMFFCG"/>
<feature type="compositionally biased region" description="Basic residues" evidence="14">
    <location>
        <begin position="16"/>
        <end position="25"/>
    </location>
</feature>
<dbReference type="GO" id="GO:0016323">
    <property type="term" value="C:basolateral plasma membrane"/>
    <property type="evidence" value="ECO:0007669"/>
    <property type="project" value="UniProtKB-SubCell"/>
</dbReference>
<feature type="transmembrane region" description="Helical" evidence="13">
    <location>
        <begin position="687"/>
        <end position="705"/>
    </location>
</feature>
<dbReference type="Gene3D" id="3.40.930.10">
    <property type="entry name" value="Mannitol-specific EII, Chain A"/>
    <property type="match status" value="1"/>
</dbReference>
<evidence type="ECO:0000256" key="14">
    <source>
        <dbReference type="SAM" id="MobiDB-lite"/>
    </source>
</evidence>
<feature type="transmembrane region" description="Helical" evidence="13">
    <location>
        <begin position="735"/>
        <end position="754"/>
    </location>
</feature>
<dbReference type="FunFam" id="3.40.930.10:FF:000002">
    <property type="entry name" value="Anion exchange protein"/>
    <property type="match status" value="1"/>
</dbReference>
<dbReference type="GO" id="GO:0008509">
    <property type="term" value="F:monoatomic anion transmembrane transporter activity"/>
    <property type="evidence" value="ECO:0007669"/>
    <property type="project" value="InterPro"/>
</dbReference>
<organism evidence="17 18">
    <name type="scientific">Hippocampus comes</name>
    <name type="common">Tiger tail seahorse</name>
    <dbReference type="NCBI Taxonomy" id="109280"/>
    <lineage>
        <taxon>Eukaryota</taxon>
        <taxon>Metazoa</taxon>
        <taxon>Chordata</taxon>
        <taxon>Craniata</taxon>
        <taxon>Vertebrata</taxon>
        <taxon>Euteleostomi</taxon>
        <taxon>Actinopterygii</taxon>
        <taxon>Neopterygii</taxon>
        <taxon>Teleostei</taxon>
        <taxon>Neoteleostei</taxon>
        <taxon>Acanthomorphata</taxon>
        <taxon>Syngnathiaria</taxon>
        <taxon>Syngnathiformes</taxon>
        <taxon>Syngnathoidei</taxon>
        <taxon>Syngnathidae</taxon>
        <taxon>Hippocampus</taxon>
    </lineage>
</organism>
<proteinExistence type="inferred from homology"/>
<comment type="caution">
    <text evidence="13">Lacks conserved residue(s) required for the propagation of feature annotation.</text>
</comment>
<feature type="transmembrane region" description="Helical" evidence="13">
    <location>
        <begin position="912"/>
        <end position="943"/>
    </location>
</feature>
<dbReference type="PANTHER" id="PTHR11453:SF20">
    <property type="entry name" value="ELECTROGENIC SODIUM BICARBONATE COTRANSPORTER 4"/>
    <property type="match status" value="1"/>
</dbReference>
<keyword evidence="10" id="KW-0739">Sodium transport</keyword>
<feature type="transmembrane region" description="Helical" evidence="13">
    <location>
        <begin position="775"/>
        <end position="799"/>
    </location>
</feature>
<feature type="compositionally biased region" description="Basic and acidic residues" evidence="14">
    <location>
        <begin position="26"/>
        <end position="37"/>
    </location>
</feature>
<keyword evidence="3 13" id="KW-0813">Transport</keyword>
<feature type="region of interest" description="Disordered" evidence="14">
    <location>
        <begin position="965"/>
        <end position="1000"/>
    </location>
</feature>
<evidence type="ECO:0000256" key="8">
    <source>
        <dbReference type="ARBA" id="ARBA00023065"/>
    </source>
</evidence>
<evidence type="ECO:0000256" key="10">
    <source>
        <dbReference type="ARBA" id="ARBA00023201"/>
    </source>
</evidence>
<evidence type="ECO:0000256" key="1">
    <source>
        <dbReference type="ARBA" id="ARBA00004554"/>
    </source>
</evidence>
<dbReference type="PRINTS" id="PR01232">
    <property type="entry name" value="NAHCO3TRSPRT"/>
</dbReference>
<evidence type="ECO:0000256" key="7">
    <source>
        <dbReference type="ARBA" id="ARBA00023053"/>
    </source>
</evidence>
<feature type="region of interest" description="Disordered" evidence="14">
    <location>
        <begin position="13"/>
        <end position="38"/>
    </location>
</feature>
<feature type="transmembrane region" description="Helical" evidence="13">
    <location>
        <begin position="835"/>
        <end position="854"/>
    </location>
</feature>
<dbReference type="NCBIfam" id="TIGR00834">
    <property type="entry name" value="ae"/>
    <property type="match status" value="1"/>
</dbReference>